<sequence length="131" mass="14778">MPDWTTRDISREAAAAALYININTLDSWLIKYKAPSGKAGKNRVFSLRDLVVLQTARQLLSSDILAVDAMRIAKECVVDEPEKSAVIYVTAKGAWLGKWEDDWPDETTTMVYPWHTLRSIRKRLEAGNVAI</sequence>
<evidence type="ECO:0000313" key="2">
    <source>
        <dbReference type="Proteomes" id="UP000500870"/>
    </source>
</evidence>
<evidence type="ECO:0008006" key="3">
    <source>
        <dbReference type="Google" id="ProtNLM"/>
    </source>
</evidence>
<evidence type="ECO:0000313" key="1">
    <source>
        <dbReference type="EMBL" id="QIX20211.1"/>
    </source>
</evidence>
<accession>A0A6H0ZJU5</accession>
<dbReference type="EMBL" id="CP050898">
    <property type="protein sequence ID" value="QIX20211.1"/>
    <property type="molecule type" value="Genomic_DNA"/>
</dbReference>
<protein>
    <recommendedName>
        <fullName evidence="3">HTH merR-type domain-containing protein</fullName>
    </recommendedName>
</protein>
<dbReference type="Proteomes" id="UP000500870">
    <property type="component" value="Chromosome 1"/>
</dbReference>
<dbReference type="AlphaFoldDB" id="A0A6H0ZJU5"/>
<reference evidence="1 2" key="1">
    <citation type="submission" date="2020-04" db="EMBL/GenBank/DDBJ databases">
        <title>FDA dAtabase for Regulatory Grade micrObial Sequences (FDA-ARGOS): Supporting development and validation of Infectious Disease Dx tests.</title>
        <authorList>
            <person name="Sciortino C."/>
            <person name="Tallon L."/>
            <person name="Sadzewicz L."/>
            <person name="Vavikolanu K."/>
            <person name="Mehta A."/>
            <person name="Aluvathingal J."/>
            <person name="Nadendla S."/>
            <person name="Nandy P."/>
            <person name="Geyer C."/>
            <person name="Yan Y."/>
            <person name="Sichtig H."/>
        </authorList>
    </citation>
    <scope>NUCLEOTIDE SEQUENCE [LARGE SCALE GENOMIC DNA]</scope>
    <source>
        <strain evidence="1 2">FDAARGOS_633</strain>
    </source>
</reference>
<gene>
    <name evidence="1" type="ORF">FOB41_03175</name>
</gene>
<dbReference type="RefSeq" id="WP_177319078.1">
    <property type="nucleotide sequence ID" value="NZ_CP050898.1"/>
</dbReference>
<name>A0A6H0ZJU5_9HYPH</name>
<proteinExistence type="predicted"/>
<organism evidence="1 2">
    <name type="scientific">Agrobacterium pusense</name>
    <dbReference type="NCBI Taxonomy" id="648995"/>
    <lineage>
        <taxon>Bacteria</taxon>
        <taxon>Pseudomonadati</taxon>
        <taxon>Pseudomonadota</taxon>
        <taxon>Alphaproteobacteria</taxon>
        <taxon>Hyphomicrobiales</taxon>
        <taxon>Rhizobiaceae</taxon>
        <taxon>Rhizobium/Agrobacterium group</taxon>
        <taxon>Agrobacterium</taxon>
    </lineage>
</organism>